<feature type="domain" description="MYND-type" evidence="5">
    <location>
        <begin position="193"/>
        <end position="239"/>
    </location>
</feature>
<dbReference type="SUPFAM" id="SSF144232">
    <property type="entry name" value="HIT/MYND zinc finger-like"/>
    <property type="match status" value="1"/>
</dbReference>
<dbReference type="AlphaFoldDB" id="A0AAD7GIN0"/>
<evidence type="ECO:0000259" key="5">
    <source>
        <dbReference type="PROSITE" id="PS50865"/>
    </source>
</evidence>
<comment type="caution">
    <text evidence="6">The sequence shown here is derived from an EMBL/GenBank/DDBJ whole genome shotgun (WGS) entry which is preliminary data.</text>
</comment>
<evidence type="ECO:0000313" key="7">
    <source>
        <dbReference type="Proteomes" id="UP001221757"/>
    </source>
</evidence>
<accession>A0AAD7GIN0</accession>
<dbReference type="Proteomes" id="UP001221757">
    <property type="component" value="Unassembled WGS sequence"/>
</dbReference>
<keyword evidence="1" id="KW-0479">Metal-binding</keyword>
<protein>
    <recommendedName>
        <fullName evidence="5">MYND-type domain-containing protein</fullName>
    </recommendedName>
</protein>
<keyword evidence="3" id="KW-0862">Zinc</keyword>
<dbReference type="GO" id="GO:0008270">
    <property type="term" value="F:zinc ion binding"/>
    <property type="evidence" value="ECO:0007669"/>
    <property type="project" value="UniProtKB-KW"/>
</dbReference>
<reference evidence="6" key="1">
    <citation type="submission" date="2023-03" db="EMBL/GenBank/DDBJ databases">
        <title>Massive genome expansion in bonnet fungi (Mycena s.s.) driven by repeated elements and novel gene families across ecological guilds.</title>
        <authorList>
            <consortium name="Lawrence Berkeley National Laboratory"/>
            <person name="Harder C.B."/>
            <person name="Miyauchi S."/>
            <person name="Viragh M."/>
            <person name="Kuo A."/>
            <person name="Thoen E."/>
            <person name="Andreopoulos B."/>
            <person name="Lu D."/>
            <person name="Skrede I."/>
            <person name="Drula E."/>
            <person name="Henrissat B."/>
            <person name="Morin E."/>
            <person name="Kohler A."/>
            <person name="Barry K."/>
            <person name="LaButti K."/>
            <person name="Morin E."/>
            <person name="Salamov A."/>
            <person name="Lipzen A."/>
            <person name="Mereny Z."/>
            <person name="Hegedus B."/>
            <person name="Baldrian P."/>
            <person name="Stursova M."/>
            <person name="Weitz H."/>
            <person name="Taylor A."/>
            <person name="Grigoriev I.V."/>
            <person name="Nagy L.G."/>
            <person name="Martin F."/>
            <person name="Kauserud H."/>
        </authorList>
    </citation>
    <scope>NUCLEOTIDE SEQUENCE</scope>
    <source>
        <strain evidence="6">CBHHK067</strain>
    </source>
</reference>
<keyword evidence="7" id="KW-1185">Reference proteome</keyword>
<keyword evidence="2 4" id="KW-0863">Zinc-finger</keyword>
<evidence type="ECO:0000256" key="2">
    <source>
        <dbReference type="ARBA" id="ARBA00022771"/>
    </source>
</evidence>
<name>A0AAD7GIN0_MYCRO</name>
<dbReference type="EMBL" id="JARKIE010000033">
    <property type="protein sequence ID" value="KAJ7696706.1"/>
    <property type="molecule type" value="Genomic_DNA"/>
</dbReference>
<organism evidence="6 7">
    <name type="scientific">Mycena rosella</name>
    <name type="common">Pink bonnet</name>
    <name type="synonym">Agaricus rosellus</name>
    <dbReference type="NCBI Taxonomy" id="1033263"/>
    <lineage>
        <taxon>Eukaryota</taxon>
        <taxon>Fungi</taxon>
        <taxon>Dikarya</taxon>
        <taxon>Basidiomycota</taxon>
        <taxon>Agaricomycotina</taxon>
        <taxon>Agaricomycetes</taxon>
        <taxon>Agaricomycetidae</taxon>
        <taxon>Agaricales</taxon>
        <taxon>Marasmiineae</taxon>
        <taxon>Mycenaceae</taxon>
        <taxon>Mycena</taxon>
    </lineage>
</organism>
<sequence length="307" mass="34323">MAQRARRCLSLYAGPWPNAAESPFWTAQPCGGSGVFLLISRLSGYSPSFTTEVLSAEMMMPCALVHLEQALDRFEAKNPTETFRLVIASVTLFLHGIPTRCLVRLIYDFNDILLDLAGRIQPALEEMPGPEAVFAKQWWTSLHIGIQLGPTYQWVKFGSAKFDPVAAMHRPPADSTEVYRLMRAHRTRIICKKPNCAHRAEPVSKAMMFCRRCALSCHCNAECQKQAWSKGDIPHKGLCNAVDALRRKTGLDNDTLWKDVLTRPGVKAEGLFAQICDTKGVDTAMLEDIAVEIRQHKTAMWVAGVEY</sequence>
<dbReference type="PROSITE" id="PS50865">
    <property type="entry name" value="ZF_MYND_2"/>
    <property type="match status" value="1"/>
</dbReference>
<evidence type="ECO:0000256" key="3">
    <source>
        <dbReference type="ARBA" id="ARBA00022833"/>
    </source>
</evidence>
<evidence type="ECO:0000313" key="6">
    <source>
        <dbReference type="EMBL" id="KAJ7696706.1"/>
    </source>
</evidence>
<proteinExistence type="predicted"/>
<evidence type="ECO:0000256" key="1">
    <source>
        <dbReference type="ARBA" id="ARBA00022723"/>
    </source>
</evidence>
<dbReference type="InterPro" id="IPR002893">
    <property type="entry name" value="Znf_MYND"/>
</dbReference>
<evidence type="ECO:0000256" key="4">
    <source>
        <dbReference type="PROSITE-ProRule" id="PRU00134"/>
    </source>
</evidence>
<gene>
    <name evidence="6" type="ORF">B0H17DRAFT_1197813</name>
</gene>